<keyword evidence="3" id="KW-1185">Reference proteome</keyword>
<dbReference type="SMART" id="SM00849">
    <property type="entry name" value="Lactamase_B"/>
    <property type="match status" value="1"/>
</dbReference>
<dbReference type="Gene3D" id="3.60.15.10">
    <property type="entry name" value="Ribonuclease Z/Hydroxyacylglutathione hydrolase-like"/>
    <property type="match status" value="1"/>
</dbReference>
<feature type="domain" description="Metallo-beta-lactamase" evidence="1">
    <location>
        <begin position="18"/>
        <end position="207"/>
    </location>
</feature>
<protein>
    <recommendedName>
        <fullName evidence="1">Metallo-beta-lactamase domain-containing protein</fullName>
    </recommendedName>
</protein>
<name>A0A069CV99_WEIOS</name>
<reference evidence="3" key="1">
    <citation type="journal article" date="2014" name="Genome Announc.">
        <title>Draft genome sequence of Weissella oryzae SG25T, isolated from fermented rice grains.</title>
        <authorList>
            <person name="Tanizawa Y."/>
            <person name="Fujisawa T."/>
            <person name="Mochizuki T."/>
            <person name="Kaminuma E."/>
            <person name="Suzuki Y."/>
            <person name="Nakamura Y."/>
            <person name="Tohno M."/>
        </authorList>
    </citation>
    <scope>NUCLEOTIDE SEQUENCE [LARGE SCALE GENOMIC DNA]</scope>
    <source>
        <strain evidence="3">DSM 25784 / JCM 18191 / LMG 30913 / SG25</strain>
    </source>
</reference>
<sequence length="252" mass="28564">MYQRILPIGRVTFFDVGQGDATLICQPNGEKIMVDLGGRFNQQRHKRNFDVEEIIGYCHAKGITKIDHLVLTHQDFDHIGNFMNFVKRMPIKRIYIPAGMKLTKALKAYDCHEVLAYRQMTFGHFLAPQKIGDGGNEGSIVLYMQVGPQKILLTGDLGKSGERDLLQRYQGLQADILKIGHHGSKTSSDSTFVRRLQASNGVISAGRQNRYGHPHAETLRTLRNAKMSVFSTAEHGMIEYTWWCQLFSDKSH</sequence>
<dbReference type="PANTHER" id="PTHR30619">
    <property type="entry name" value="DNA INTERNALIZATION/COMPETENCE PROTEIN COMEC/REC2"/>
    <property type="match status" value="1"/>
</dbReference>
<dbReference type="InterPro" id="IPR052159">
    <property type="entry name" value="Competence_DNA_uptake"/>
</dbReference>
<evidence type="ECO:0000313" key="2">
    <source>
        <dbReference type="EMBL" id="GAK31277.1"/>
    </source>
</evidence>
<gene>
    <name evidence="2" type="ORF">WOSG25_081100</name>
</gene>
<accession>A0A069CV99</accession>
<dbReference type="STRING" id="1329250.WOSG25_081100"/>
<dbReference type="Proteomes" id="UP000030643">
    <property type="component" value="Unassembled WGS sequence"/>
</dbReference>
<dbReference type="InterPro" id="IPR035681">
    <property type="entry name" value="ComA-like_MBL"/>
</dbReference>
<dbReference type="SUPFAM" id="SSF56281">
    <property type="entry name" value="Metallo-hydrolase/oxidoreductase"/>
    <property type="match status" value="1"/>
</dbReference>
<dbReference type="InterPro" id="IPR036866">
    <property type="entry name" value="RibonucZ/Hydroxyglut_hydro"/>
</dbReference>
<dbReference type="PANTHER" id="PTHR30619:SF1">
    <property type="entry name" value="RECOMBINATION PROTEIN 2"/>
    <property type="match status" value="1"/>
</dbReference>
<dbReference type="AlphaFoldDB" id="A0A069CV99"/>
<evidence type="ECO:0000313" key="3">
    <source>
        <dbReference type="Proteomes" id="UP000030643"/>
    </source>
</evidence>
<evidence type="ECO:0000259" key="1">
    <source>
        <dbReference type="SMART" id="SM00849"/>
    </source>
</evidence>
<organism evidence="2 3">
    <name type="scientific">Weissella oryzae (strain DSM 25784 / JCM 18191 / LMG 30913 / SG25)</name>
    <dbReference type="NCBI Taxonomy" id="1329250"/>
    <lineage>
        <taxon>Bacteria</taxon>
        <taxon>Bacillati</taxon>
        <taxon>Bacillota</taxon>
        <taxon>Bacilli</taxon>
        <taxon>Lactobacillales</taxon>
        <taxon>Lactobacillaceae</taxon>
        <taxon>Weissella</taxon>
    </lineage>
</organism>
<dbReference type="Pfam" id="PF00753">
    <property type="entry name" value="Lactamase_B"/>
    <property type="match status" value="1"/>
</dbReference>
<dbReference type="EMBL" id="DF820491">
    <property type="protein sequence ID" value="GAK31277.1"/>
    <property type="molecule type" value="Genomic_DNA"/>
</dbReference>
<proteinExistence type="predicted"/>
<dbReference type="eggNOG" id="COG2333">
    <property type="taxonomic scope" value="Bacteria"/>
</dbReference>
<dbReference type="CDD" id="cd07731">
    <property type="entry name" value="ComA-like_MBL-fold"/>
    <property type="match status" value="1"/>
</dbReference>
<dbReference type="InterPro" id="IPR001279">
    <property type="entry name" value="Metallo-B-lactamas"/>
</dbReference>